<reference evidence="2 3" key="1">
    <citation type="submission" date="2019-03" db="EMBL/GenBank/DDBJ databases">
        <title>Genomic Encyclopedia of Type Strains, Phase IV (KMG-IV): sequencing the most valuable type-strain genomes for metagenomic binning, comparative biology and taxonomic classification.</title>
        <authorList>
            <person name="Goeker M."/>
        </authorList>
    </citation>
    <scope>NUCLEOTIDE SEQUENCE [LARGE SCALE GENOMIC DNA]</scope>
    <source>
        <strain evidence="2 3">DSM 25059</strain>
    </source>
</reference>
<dbReference type="EMBL" id="SNWD01000001">
    <property type="protein sequence ID" value="TDN86658.1"/>
    <property type="molecule type" value="Genomic_DNA"/>
</dbReference>
<dbReference type="Proteomes" id="UP000295493">
    <property type="component" value="Unassembled WGS sequence"/>
</dbReference>
<gene>
    <name evidence="2" type="ORF">EV664_101232</name>
</gene>
<dbReference type="Pfam" id="PF13400">
    <property type="entry name" value="Tad"/>
    <property type="match status" value="1"/>
</dbReference>
<dbReference type="RefSeq" id="WP_229668021.1">
    <property type="nucleotide sequence ID" value="NZ_BMLU01000001.1"/>
</dbReference>
<feature type="domain" description="Putative Flp pilus-assembly TadG-like N-terminal" evidence="1">
    <location>
        <begin position="22"/>
        <end position="67"/>
    </location>
</feature>
<protein>
    <submittedName>
        <fullName evidence="2">Putative Tad-like protein involved in Flp pilus assembly</fullName>
    </submittedName>
</protein>
<accession>A0A4V3BUE4</accession>
<dbReference type="AlphaFoldDB" id="A0A4V3BUE4"/>
<name>A0A4V3BUE4_9SPHN</name>
<dbReference type="InterPro" id="IPR028087">
    <property type="entry name" value="Tad_N"/>
</dbReference>
<evidence type="ECO:0000313" key="3">
    <source>
        <dbReference type="Proteomes" id="UP000295493"/>
    </source>
</evidence>
<evidence type="ECO:0000259" key="1">
    <source>
        <dbReference type="Pfam" id="PF13400"/>
    </source>
</evidence>
<sequence>MRIHLMQSKLAVFAKLYADVRGAMAIIAALALPAVIGAAGLAVDLNRGYDQRIENQRVADAAALGAALAFSEKADPTLLTPVASDIARANGLSGVQVRAELLPDFPAKNTNSVRVTVTRTLPFTLARVVGVAGSFDVSASSVATLDSDDGLADPCILALSGDSDAISVGGGASISAPQCAVSAVGGISNNGTLIEAKNIISGAGAITNNWGTLRSDLLRYATAFNNPSWNGNVPPADKRVQAATPITDPLGDNAELVAARSQLGHFTAPNMAGDPLTPSKSSWNGSNGWKDWTFGWSPTSTTTPYRGSDANYVVTSDGSDLHIKNLSVPGGTVVFRGSRDIYVAGDLTTGGGGTLRFEGPVRLFVSGRMNVSGGSISFSAETMSGPVTQSVLTVASGLTMSGGAKAVFGAGTYRINGGFTGSSNGVTFGDIDLWIGSGSASFSGTNRIGNGDVRINAPLQLSGGTSLRAGNGKHMFSSLNIGGGSWMWLGNGDLDVAGGIFVGGGSELNSGNGDYRIGRPASGPAIRLDGSAHFFMGDGQFSTNGDIVTSGGSALVFGKTLNHYINGRMEIAGSVLFGTSRYTVNGNFKNGTGGTKWPIASYMSGVTYGNTAEGESVSGYDMAGIDVTFILAGTLDLSGGAKTKLVAASTGVSGGAIADILIDSLSASATTWSGGSANLFVGAVHLPNSTLTLSGGNTTLSDGRCFMLITGKLNASGGAAAGTACTSITEGAGNGGAASIGLIR</sequence>
<keyword evidence="3" id="KW-1185">Reference proteome</keyword>
<evidence type="ECO:0000313" key="2">
    <source>
        <dbReference type="EMBL" id="TDN86658.1"/>
    </source>
</evidence>
<comment type="caution">
    <text evidence="2">The sequence shown here is derived from an EMBL/GenBank/DDBJ whole genome shotgun (WGS) entry which is preliminary data.</text>
</comment>
<proteinExistence type="predicted"/>
<organism evidence="2 3">
    <name type="scientific">Stakelama pacifica</name>
    <dbReference type="NCBI Taxonomy" id="517720"/>
    <lineage>
        <taxon>Bacteria</taxon>
        <taxon>Pseudomonadati</taxon>
        <taxon>Pseudomonadota</taxon>
        <taxon>Alphaproteobacteria</taxon>
        <taxon>Sphingomonadales</taxon>
        <taxon>Sphingomonadaceae</taxon>
        <taxon>Stakelama</taxon>
    </lineage>
</organism>